<sequence>MLGGQSCRWWSALIESSVTSQIAEFQKSLQVFPKAMKTRLKEIDCLRRTSLEIRLGN</sequence>
<dbReference type="Proteomes" id="UP000011529">
    <property type="component" value="Unassembled WGS sequence"/>
</dbReference>
<keyword evidence="2" id="KW-1185">Reference proteome</keyword>
<evidence type="ECO:0000313" key="2">
    <source>
        <dbReference type="Proteomes" id="UP000011529"/>
    </source>
</evidence>
<comment type="caution">
    <text evidence="1">The sequence shown here is derived from an EMBL/GenBank/DDBJ whole genome shotgun (WGS) entry which is preliminary data.</text>
</comment>
<gene>
    <name evidence="1" type="ORF">RE6C_03718</name>
</gene>
<reference evidence="1" key="2">
    <citation type="journal article" date="2013" name="Mar. Genomics">
        <title>Expression of sulfatases in Rhodopirellula baltica and the diversity of sulfatases in the genus Rhodopirellula.</title>
        <authorList>
            <person name="Wegner C.E."/>
            <person name="Richter-Heitmann T."/>
            <person name="Klindworth A."/>
            <person name="Klockow C."/>
            <person name="Richter M."/>
            <person name="Achstetter T."/>
            <person name="Glockner F.O."/>
            <person name="Harder J."/>
        </authorList>
    </citation>
    <scope>NUCLEOTIDE SEQUENCE [LARGE SCALE GENOMIC DNA]</scope>
    <source>
        <strain evidence="1">6C</strain>
    </source>
</reference>
<dbReference type="EMBL" id="ANMO01000168">
    <property type="protein sequence ID" value="EMB15629.1"/>
    <property type="molecule type" value="Genomic_DNA"/>
</dbReference>
<reference evidence="1" key="1">
    <citation type="submission" date="2012-11" db="EMBL/GenBank/DDBJ databases">
        <title>Permanent draft genomes of Rhodopirellula europaea strain SH398 and 6C.</title>
        <authorList>
            <person name="Richter M."/>
            <person name="Richter-Heitmann T."/>
            <person name="Frank C."/>
            <person name="Harder J."/>
            <person name="Glockner F.O."/>
        </authorList>
    </citation>
    <scope>NUCLEOTIDE SEQUENCE</scope>
    <source>
        <strain evidence="1">6C</strain>
    </source>
</reference>
<dbReference type="AlphaFoldDB" id="M2B082"/>
<name>M2B082_9BACT</name>
<evidence type="ECO:0000313" key="1">
    <source>
        <dbReference type="EMBL" id="EMB15629.1"/>
    </source>
</evidence>
<proteinExistence type="predicted"/>
<dbReference type="PATRIC" id="fig|1263867.3.peg.3975"/>
<accession>M2B082</accession>
<protein>
    <submittedName>
        <fullName evidence="1">Uncharacterized protein</fullName>
    </submittedName>
</protein>
<organism evidence="1 2">
    <name type="scientific">Rhodopirellula europaea 6C</name>
    <dbReference type="NCBI Taxonomy" id="1263867"/>
    <lineage>
        <taxon>Bacteria</taxon>
        <taxon>Pseudomonadati</taxon>
        <taxon>Planctomycetota</taxon>
        <taxon>Planctomycetia</taxon>
        <taxon>Pirellulales</taxon>
        <taxon>Pirellulaceae</taxon>
        <taxon>Rhodopirellula</taxon>
    </lineage>
</organism>